<evidence type="ECO:0000313" key="2">
    <source>
        <dbReference type="Proteomes" id="UP000225706"/>
    </source>
</evidence>
<proteinExistence type="predicted"/>
<accession>A0A2B4RY09</accession>
<dbReference type="InterPro" id="IPR050648">
    <property type="entry name" value="F-box_LRR-repeat"/>
</dbReference>
<dbReference type="InterPro" id="IPR006553">
    <property type="entry name" value="Leu-rich_rpt_Cys-con_subtyp"/>
</dbReference>
<dbReference type="GO" id="GO:0005737">
    <property type="term" value="C:cytoplasm"/>
    <property type="evidence" value="ECO:0007669"/>
    <property type="project" value="TreeGrafter"/>
</dbReference>
<dbReference type="STRING" id="50429.A0A2B4RY09"/>
<evidence type="ECO:0000313" key="1">
    <source>
        <dbReference type="EMBL" id="PFX21135.1"/>
    </source>
</evidence>
<reference evidence="2" key="1">
    <citation type="journal article" date="2017" name="bioRxiv">
        <title>Comparative analysis of the genomes of Stylophora pistillata and Acropora digitifera provides evidence for extensive differences between species of corals.</title>
        <authorList>
            <person name="Voolstra C.R."/>
            <person name="Li Y."/>
            <person name="Liew Y.J."/>
            <person name="Baumgarten S."/>
            <person name="Zoccola D."/>
            <person name="Flot J.-F."/>
            <person name="Tambutte S."/>
            <person name="Allemand D."/>
            <person name="Aranda M."/>
        </authorList>
    </citation>
    <scope>NUCLEOTIDE SEQUENCE [LARGE SCALE GENOMIC DNA]</scope>
</reference>
<dbReference type="SMART" id="SM00367">
    <property type="entry name" value="LRR_CC"/>
    <property type="match status" value="14"/>
</dbReference>
<dbReference type="InterPro" id="IPR001611">
    <property type="entry name" value="Leu-rich_rpt"/>
</dbReference>
<dbReference type="EMBL" id="LSMT01000290">
    <property type="protein sequence ID" value="PFX21135.1"/>
    <property type="molecule type" value="Genomic_DNA"/>
</dbReference>
<protein>
    <submittedName>
        <fullName evidence="1">F-box/LRR-repeat protein 4</fullName>
    </submittedName>
</protein>
<organism evidence="1 2">
    <name type="scientific">Stylophora pistillata</name>
    <name type="common">Smooth cauliflower coral</name>
    <dbReference type="NCBI Taxonomy" id="50429"/>
    <lineage>
        <taxon>Eukaryota</taxon>
        <taxon>Metazoa</taxon>
        <taxon>Cnidaria</taxon>
        <taxon>Anthozoa</taxon>
        <taxon>Hexacorallia</taxon>
        <taxon>Scleractinia</taxon>
        <taxon>Astrocoeniina</taxon>
        <taxon>Pocilloporidae</taxon>
        <taxon>Stylophora</taxon>
    </lineage>
</organism>
<sequence length="569" mass="61568">MSKSLVDLCMFCIANNLENIKRAGSSLCKNDKELLLELLCDHDMFTTKRLPFVTKQLLSPSLTNIAFGYSGQVDDALLQKLALSRCKLSSFVLKNCPQVSDKGLSSLLKTQTDLELLHLKLSSYHSHLTDKCLSTLRSSKLVSVKLDHIDQLSNNGIITLAKNCPNICELMLPRCKGLNDNCIETVTRTLLKGKLEVLELSEIHLLTDLSLFAIGSGDCPKLRELLLVGCNMISGAGLLQVTQGCPNLTSLDIGYCYRILNDGRSLVGANAFPSNLMELTLHGVQMSSELLIDLVEKLDYIKELTLCGMKAVDDDSLEKICSAAGRSLRSLDLSGCAVLTDAGLSAISKQCLAIESLKVSFCPNITGKSLKSLFHCPKRGQEFKAFVANGCKMFSVDVITEIAASCPSLLVLRLAGMKDVDDQLLTAVAENCHQITRLSIKGCGLVSDVGVCELARMCPLEEVVVSGVSGLTDRSVFALANCCGSTLKEVYASGCSMITQAAVNYLKDCCLKRIYVEHRIPNADPDQVMAKNLDTGEFCRADLLFSGPVVQDSDLPGMSTTTTTTATTN</sequence>
<dbReference type="AlphaFoldDB" id="A0A2B4RY09"/>
<dbReference type="Pfam" id="PF13516">
    <property type="entry name" value="LRR_6"/>
    <property type="match status" value="1"/>
</dbReference>
<dbReference type="Gene3D" id="3.80.10.10">
    <property type="entry name" value="Ribonuclease Inhibitor"/>
    <property type="match status" value="2"/>
</dbReference>
<dbReference type="SUPFAM" id="SSF52047">
    <property type="entry name" value="RNI-like"/>
    <property type="match status" value="1"/>
</dbReference>
<keyword evidence="2" id="KW-1185">Reference proteome</keyword>
<comment type="caution">
    <text evidence="1">The sequence shown here is derived from an EMBL/GenBank/DDBJ whole genome shotgun (WGS) entry which is preliminary data.</text>
</comment>
<dbReference type="Proteomes" id="UP000225706">
    <property type="component" value="Unassembled WGS sequence"/>
</dbReference>
<dbReference type="InterPro" id="IPR032675">
    <property type="entry name" value="LRR_dom_sf"/>
</dbReference>
<gene>
    <name evidence="1" type="primary">FBL4</name>
    <name evidence="1" type="ORF">AWC38_SpisGene14385</name>
</gene>
<dbReference type="PANTHER" id="PTHR13382:SF69">
    <property type="entry name" value="FI18408P1"/>
    <property type="match status" value="1"/>
</dbReference>
<dbReference type="PANTHER" id="PTHR13382">
    <property type="entry name" value="MITOCHONDRIAL ATP SYNTHASE COUPLING FACTOR B"/>
    <property type="match status" value="1"/>
</dbReference>
<name>A0A2B4RY09_STYPI</name>
<dbReference type="OrthoDB" id="27842at2759"/>